<feature type="transmembrane region" description="Helical" evidence="6">
    <location>
        <begin position="104"/>
        <end position="124"/>
    </location>
</feature>
<dbReference type="InterPro" id="IPR037185">
    <property type="entry name" value="EmrE-like"/>
</dbReference>
<keyword evidence="3 6" id="KW-0812">Transmembrane</keyword>
<feature type="transmembrane region" description="Helical" evidence="6">
    <location>
        <begin position="357"/>
        <end position="376"/>
    </location>
</feature>
<feature type="transmembrane region" description="Helical" evidence="6">
    <location>
        <begin position="300"/>
        <end position="319"/>
    </location>
</feature>
<feature type="transmembrane region" description="Helical" evidence="6">
    <location>
        <begin position="241"/>
        <end position="260"/>
    </location>
</feature>
<comment type="caution">
    <text evidence="8">The sequence shown here is derived from an EMBL/GenBank/DDBJ whole genome shotgun (WGS) entry which is preliminary data.</text>
</comment>
<feature type="transmembrane region" description="Helical" evidence="6">
    <location>
        <begin position="136"/>
        <end position="156"/>
    </location>
</feature>
<feature type="transmembrane region" description="Helical" evidence="6">
    <location>
        <begin position="331"/>
        <end position="351"/>
    </location>
</feature>
<accession>A0AAE1YGZ2</accession>
<evidence type="ECO:0000313" key="9">
    <source>
        <dbReference type="Proteomes" id="UP001293254"/>
    </source>
</evidence>
<comment type="subcellular location">
    <subcellularLocation>
        <location evidence="1 6">Membrane</location>
        <topology evidence="1 6">Multi-pass membrane protein</topology>
    </subcellularLocation>
</comment>
<feature type="transmembrane region" description="Helical" evidence="6">
    <location>
        <begin position="43"/>
        <end position="64"/>
    </location>
</feature>
<reference evidence="8" key="2">
    <citation type="journal article" date="2024" name="Plant">
        <title>Genomic evolution and insights into agronomic trait innovations of Sesamum species.</title>
        <authorList>
            <person name="Miao H."/>
            <person name="Wang L."/>
            <person name="Qu L."/>
            <person name="Liu H."/>
            <person name="Sun Y."/>
            <person name="Le M."/>
            <person name="Wang Q."/>
            <person name="Wei S."/>
            <person name="Zheng Y."/>
            <person name="Lin W."/>
            <person name="Duan Y."/>
            <person name="Cao H."/>
            <person name="Xiong S."/>
            <person name="Wang X."/>
            <person name="Wei L."/>
            <person name="Li C."/>
            <person name="Ma Q."/>
            <person name="Ju M."/>
            <person name="Zhao R."/>
            <person name="Li G."/>
            <person name="Mu C."/>
            <person name="Tian Q."/>
            <person name="Mei H."/>
            <person name="Zhang T."/>
            <person name="Gao T."/>
            <person name="Zhang H."/>
        </authorList>
    </citation>
    <scope>NUCLEOTIDE SEQUENCE</scope>
    <source>
        <strain evidence="8">3651</strain>
    </source>
</reference>
<keyword evidence="9" id="KW-1185">Reference proteome</keyword>
<dbReference type="EMBL" id="JACGWO010000004">
    <property type="protein sequence ID" value="KAK4429862.1"/>
    <property type="molecule type" value="Genomic_DNA"/>
</dbReference>
<evidence type="ECO:0000256" key="1">
    <source>
        <dbReference type="ARBA" id="ARBA00004141"/>
    </source>
</evidence>
<dbReference type="GO" id="GO:0016020">
    <property type="term" value="C:membrane"/>
    <property type="evidence" value="ECO:0007669"/>
    <property type="project" value="UniProtKB-SubCell"/>
</dbReference>
<feature type="transmembrane region" description="Helical" evidence="6">
    <location>
        <begin position="182"/>
        <end position="202"/>
    </location>
</feature>
<dbReference type="GO" id="GO:0022857">
    <property type="term" value="F:transmembrane transporter activity"/>
    <property type="evidence" value="ECO:0007669"/>
    <property type="project" value="InterPro"/>
</dbReference>
<dbReference type="InterPro" id="IPR030184">
    <property type="entry name" value="WAT1-related"/>
</dbReference>
<evidence type="ECO:0000259" key="7">
    <source>
        <dbReference type="Pfam" id="PF00892"/>
    </source>
</evidence>
<evidence type="ECO:0000256" key="3">
    <source>
        <dbReference type="ARBA" id="ARBA00022692"/>
    </source>
</evidence>
<evidence type="ECO:0000256" key="4">
    <source>
        <dbReference type="ARBA" id="ARBA00022989"/>
    </source>
</evidence>
<dbReference type="InterPro" id="IPR000620">
    <property type="entry name" value="EamA_dom"/>
</dbReference>
<name>A0AAE1YGZ2_9LAMI</name>
<feature type="transmembrane region" description="Helical" evidence="6">
    <location>
        <begin position="267"/>
        <end position="288"/>
    </location>
</feature>
<sequence>METRQWPWIQSSLPFMGMVSAVVALATSMIISKMAMSKGISFYILSLYSNGVATLILFPTAFLLHRSKRPPLSFPVLCRIFLLASLGCSADIVGYAGLNYSSPTLSSAMVNLVPAFTYILAIIFRMEDVHLRKLSTISKFLGTLVSISGAFIVTFYKGPAIIGTMLTSGSSTLLYLRQTPNWVLGGLLTACACLLTASWCILQALILKMYPAEMIVVAIYCFLVTIQSSVVSLIAERDSTVWRIETKIGLIAVLYMASILKMYPAEMIVVAFYCCFVTIQSSLVSLIAERDLTAWRIQTKIGLIAVFYSAIINIAYRLYVTAWCLWRTGPLFVALFKPLTIVIAIVIGVIFMKDILYLGSLIGALVLIFGFYAVMWGKAKEGELNKGTESSGYEAPLLQENVEGP</sequence>
<dbReference type="PANTHER" id="PTHR31218">
    <property type="entry name" value="WAT1-RELATED PROTEIN"/>
    <property type="match status" value="1"/>
</dbReference>
<gene>
    <name evidence="8" type="ORF">Salat_1286900</name>
</gene>
<comment type="similarity">
    <text evidence="2 6">Belongs to the drug/metabolite transporter (DMT) superfamily. Plant drug/metabolite exporter (P-DME) (TC 2.A.7.4) family.</text>
</comment>
<reference evidence="8" key="1">
    <citation type="submission" date="2020-06" db="EMBL/GenBank/DDBJ databases">
        <authorList>
            <person name="Li T."/>
            <person name="Hu X."/>
            <person name="Zhang T."/>
            <person name="Song X."/>
            <person name="Zhang H."/>
            <person name="Dai N."/>
            <person name="Sheng W."/>
            <person name="Hou X."/>
            <person name="Wei L."/>
        </authorList>
    </citation>
    <scope>NUCLEOTIDE SEQUENCE</scope>
    <source>
        <strain evidence="8">3651</strain>
        <tissue evidence="8">Leaf</tissue>
    </source>
</reference>
<organism evidence="8 9">
    <name type="scientific">Sesamum alatum</name>
    <dbReference type="NCBI Taxonomy" id="300844"/>
    <lineage>
        <taxon>Eukaryota</taxon>
        <taxon>Viridiplantae</taxon>
        <taxon>Streptophyta</taxon>
        <taxon>Embryophyta</taxon>
        <taxon>Tracheophyta</taxon>
        <taxon>Spermatophyta</taxon>
        <taxon>Magnoliopsida</taxon>
        <taxon>eudicotyledons</taxon>
        <taxon>Gunneridae</taxon>
        <taxon>Pentapetalae</taxon>
        <taxon>asterids</taxon>
        <taxon>lamiids</taxon>
        <taxon>Lamiales</taxon>
        <taxon>Pedaliaceae</taxon>
        <taxon>Sesamum</taxon>
    </lineage>
</organism>
<evidence type="ECO:0000256" key="5">
    <source>
        <dbReference type="ARBA" id="ARBA00023136"/>
    </source>
</evidence>
<dbReference type="AlphaFoldDB" id="A0AAE1YGZ2"/>
<feature type="domain" description="EamA" evidence="7">
    <location>
        <begin position="18"/>
        <end position="154"/>
    </location>
</feature>
<evidence type="ECO:0000256" key="6">
    <source>
        <dbReference type="RuleBase" id="RU363077"/>
    </source>
</evidence>
<dbReference type="Pfam" id="PF00892">
    <property type="entry name" value="EamA"/>
    <property type="match status" value="1"/>
</dbReference>
<evidence type="ECO:0000313" key="8">
    <source>
        <dbReference type="EMBL" id="KAK4429862.1"/>
    </source>
</evidence>
<evidence type="ECO:0000256" key="2">
    <source>
        <dbReference type="ARBA" id="ARBA00007635"/>
    </source>
</evidence>
<keyword evidence="5 6" id="KW-0472">Membrane</keyword>
<dbReference type="SUPFAM" id="SSF103481">
    <property type="entry name" value="Multidrug resistance efflux transporter EmrE"/>
    <property type="match status" value="1"/>
</dbReference>
<dbReference type="Proteomes" id="UP001293254">
    <property type="component" value="Unassembled WGS sequence"/>
</dbReference>
<protein>
    <recommendedName>
        <fullName evidence="6">WAT1-related protein</fullName>
    </recommendedName>
</protein>
<feature type="transmembrane region" description="Helical" evidence="6">
    <location>
        <begin position="12"/>
        <end position="31"/>
    </location>
</feature>
<keyword evidence="4 6" id="KW-1133">Transmembrane helix</keyword>
<feature type="transmembrane region" description="Helical" evidence="6">
    <location>
        <begin position="214"/>
        <end position="235"/>
    </location>
</feature>
<proteinExistence type="inferred from homology"/>
<feature type="transmembrane region" description="Helical" evidence="6">
    <location>
        <begin position="76"/>
        <end position="98"/>
    </location>
</feature>